<accession>I2H3G5</accession>
<dbReference type="HOGENOM" id="CLU_059017_0_0_1"/>
<dbReference type="InterPro" id="IPR018859">
    <property type="entry name" value="BAR_dom-cont"/>
</dbReference>
<keyword evidence="1" id="KW-0175">Coiled coil</keyword>
<dbReference type="GeneID" id="14495953"/>
<dbReference type="SUPFAM" id="SSF103657">
    <property type="entry name" value="BAR/IMD domain-like"/>
    <property type="match status" value="1"/>
</dbReference>
<dbReference type="AlphaFoldDB" id="I2H3G5"/>
<evidence type="ECO:0000313" key="2">
    <source>
        <dbReference type="EMBL" id="CCH60917.1"/>
    </source>
</evidence>
<dbReference type="eggNOG" id="ENOG502QQ2V">
    <property type="taxonomic scope" value="Eukaryota"/>
</dbReference>
<dbReference type="Gene3D" id="1.20.1270.60">
    <property type="entry name" value="Arfaptin homology (AH) domain/BAR domain"/>
    <property type="match status" value="1"/>
</dbReference>
<dbReference type="EMBL" id="HE806319">
    <property type="protein sequence ID" value="CCH60917.1"/>
    <property type="molecule type" value="Genomic_DNA"/>
</dbReference>
<evidence type="ECO:0008006" key="4">
    <source>
        <dbReference type="Google" id="ProtNLM"/>
    </source>
</evidence>
<keyword evidence="3" id="KW-1185">Reference proteome</keyword>
<name>I2H3G5_HENB6</name>
<sequence>MSFNNLKSSIGQALQGLSESVSQKTQEMASTWPAYAQVQQRLAQEKLGQITDISQMPREYIDLEDRIDNLQNSIQVLLHVTRVYEEPAYDWPYSTQESVQDWSRAIGSRVQELSRASSASEAGNLLKSPVGPENGPRTLNYALSQASLAVSTLTSSNMPGPNGEGLSSGLIAYSDTQAKLAQIRIAQDTQVQTKFNKQLREILNNPIAKANKYRKDVQYKRVLYDIARTNLQNARPEKEASLRVEMETLEDQFAQITEEATIVMQETLSNTHLLKNVAELAEIQKNYYKQSLELMNDLMPVFNTAKGDDEDFEIDAKKDPLAAKKVVDDDE</sequence>
<dbReference type="KEGG" id="tbl:TBLA_0D04200"/>
<reference evidence="2 3" key="1">
    <citation type="journal article" date="2011" name="Proc. Natl. Acad. Sci. U.S.A.">
        <title>Evolutionary erosion of yeast sex chromosomes by mating-type switching accidents.</title>
        <authorList>
            <person name="Gordon J.L."/>
            <person name="Armisen D."/>
            <person name="Proux-Wera E."/>
            <person name="Oheigeartaigh S.S."/>
            <person name="Byrne K.P."/>
            <person name="Wolfe K.H."/>
        </authorList>
    </citation>
    <scope>NUCLEOTIDE SEQUENCE [LARGE SCALE GENOMIC DNA]</scope>
    <source>
        <strain evidence="3">ATCC 34711 / CBS 6284 / DSM 70876 / NBRC 10599 / NRRL Y-10934 / UCD 77-7</strain>
    </source>
</reference>
<evidence type="ECO:0000256" key="1">
    <source>
        <dbReference type="SAM" id="Coils"/>
    </source>
</evidence>
<dbReference type="InterPro" id="IPR027267">
    <property type="entry name" value="AH/BAR_dom_sf"/>
</dbReference>
<gene>
    <name evidence="2" type="primary">TBLA0D04200</name>
    <name evidence="2" type="ORF">TBLA_0D04200</name>
</gene>
<dbReference type="Pfam" id="PF10455">
    <property type="entry name" value="BAR_2"/>
    <property type="match status" value="1"/>
</dbReference>
<dbReference type="Proteomes" id="UP000002866">
    <property type="component" value="Chromosome 4"/>
</dbReference>
<evidence type="ECO:0000313" key="3">
    <source>
        <dbReference type="Proteomes" id="UP000002866"/>
    </source>
</evidence>
<dbReference type="OMA" id="NIMFATR"/>
<dbReference type="InParanoid" id="I2H3G5"/>
<protein>
    <recommendedName>
        <fullName evidence="4">BAR domain-containing protein</fullName>
    </recommendedName>
</protein>
<dbReference type="FunCoup" id="I2H3G5">
    <property type="interactions" value="82"/>
</dbReference>
<proteinExistence type="predicted"/>
<organism evidence="2 3">
    <name type="scientific">Henningerozyma blattae (strain ATCC 34711 / CBS 6284 / DSM 70876 / NBRC 10599 / NRRL Y-10934 / UCD 77-7)</name>
    <name type="common">Yeast</name>
    <name type="synonym">Tetrapisispora blattae</name>
    <dbReference type="NCBI Taxonomy" id="1071380"/>
    <lineage>
        <taxon>Eukaryota</taxon>
        <taxon>Fungi</taxon>
        <taxon>Dikarya</taxon>
        <taxon>Ascomycota</taxon>
        <taxon>Saccharomycotina</taxon>
        <taxon>Saccharomycetes</taxon>
        <taxon>Saccharomycetales</taxon>
        <taxon>Saccharomycetaceae</taxon>
        <taxon>Henningerozyma</taxon>
    </lineage>
</organism>
<dbReference type="OrthoDB" id="5549748at2759"/>
<dbReference type="RefSeq" id="XP_004180436.1">
    <property type="nucleotide sequence ID" value="XM_004180388.1"/>
</dbReference>
<feature type="coiled-coil region" evidence="1">
    <location>
        <begin position="239"/>
        <end position="266"/>
    </location>
</feature>